<dbReference type="OrthoDB" id="413520at2759"/>
<evidence type="ECO:0000313" key="1">
    <source>
        <dbReference type="EMBL" id="KAH1106905.1"/>
    </source>
</evidence>
<keyword evidence="2" id="KW-1185">Reference proteome</keyword>
<dbReference type="Proteomes" id="UP000828251">
    <property type="component" value="Unassembled WGS sequence"/>
</dbReference>
<gene>
    <name evidence="1" type="ORF">J1N35_010673</name>
</gene>
<evidence type="ECO:0000313" key="2">
    <source>
        <dbReference type="Proteomes" id="UP000828251"/>
    </source>
</evidence>
<name>A0A9D4ACQ6_9ROSI</name>
<accession>A0A9D4ACQ6</accession>
<protein>
    <submittedName>
        <fullName evidence="1">Uncharacterized protein</fullName>
    </submittedName>
</protein>
<proteinExistence type="predicted"/>
<organism evidence="1 2">
    <name type="scientific">Gossypium stocksii</name>
    <dbReference type="NCBI Taxonomy" id="47602"/>
    <lineage>
        <taxon>Eukaryota</taxon>
        <taxon>Viridiplantae</taxon>
        <taxon>Streptophyta</taxon>
        <taxon>Embryophyta</taxon>
        <taxon>Tracheophyta</taxon>
        <taxon>Spermatophyta</taxon>
        <taxon>Magnoliopsida</taxon>
        <taxon>eudicotyledons</taxon>
        <taxon>Gunneridae</taxon>
        <taxon>Pentapetalae</taxon>
        <taxon>rosids</taxon>
        <taxon>malvids</taxon>
        <taxon>Malvales</taxon>
        <taxon>Malvaceae</taxon>
        <taxon>Malvoideae</taxon>
        <taxon>Gossypium</taxon>
    </lineage>
</organism>
<reference evidence="1 2" key="1">
    <citation type="journal article" date="2021" name="Plant Biotechnol. J.">
        <title>Multi-omics assisted identification of the key and species-specific regulatory components of drought-tolerant mechanisms in Gossypium stocksii.</title>
        <authorList>
            <person name="Yu D."/>
            <person name="Ke L."/>
            <person name="Zhang D."/>
            <person name="Wu Y."/>
            <person name="Sun Y."/>
            <person name="Mei J."/>
            <person name="Sun J."/>
            <person name="Sun Y."/>
        </authorList>
    </citation>
    <scope>NUCLEOTIDE SEQUENCE [LARGE SCALE GENOMIC DNA]</scope>
    <source>
        <strain evidence="2">cv. E1</strain>
        <tissue evidence="1">Leaf</tissue>
    </source>
</reference>
<comment type="caution">
    <text evidence="1">The sequence shown here is derived from an EMBL/GenBank/DDBJ whole genome shotgun (WGS) entry which is preliminary data.</text>
</comment>
<dbReference type="AlphaFoldDB" id="A0A9D4ACQ6"/>
<dbReference type="EMBL" id="JAIQCV010000004">
    <property type="protein sequence ID" value="KAH1106905.1"/>
    <property type="molecule type" value="Genomic_DNA"/>
</dbReference>
<sequence length="103" mass="11492">MGVLTIFVEYWAPHSPTIIDTNNPYSEVLNSQILHHVIELRIGCGVVGMTFCQLGIQDLIITYISPIIFALKHKLKTSCLPFSISGFSFLANPNMVVNNVEKK</sequence>